<feature type="domain" description="Heterokaryon incompatibility" evidence="2">
    <location>
        <begin position="66"/>
        <end position="222"/>
    </location>
</feature>
<reference evidence="3" key="1">
    <citation type="submission" date="2019-04" db="EMBL/GenBank/DDBJ databases">
        <title>Sequencing of skin fungus with MAO and IRED activity.</title>
        <authorList>
            <person name="Marsaioli A.J."/>
            <person name="Bonatto J.M.C."/>
            <person name="Reis Junior O."/>
        </authorList>
    </citation>
    <scope>NUCLEOTIDE SEQUENCE</scope>
    <source>
        <strain evidence="3">30M1</strain>
    </source>
</reference>
<sequence>MCNPNPCLCISVGIDSSLEPSKTPRLYEELPHDDSIRLLRIYRGTPEDTIEVTLELVQLNDANLEYEALSYAWGSNLKVSQITHKSTQTPIQVTKNLYDALKGLRRIDRDRAIWVDALCINQQDLLEKSAQVRQMNKLYARASQVVVWLGPDDAGDADGAFYMLRTLADARDVTPHPAGRVTQHMPVDSGKLVPFNQNIKICRKVMEFFFQPWFSRLWVLQEIALAQDAIFVWGEKSISWKDVGLAMETIEESIEFSMMFDHRHRQNAFRMWRMSNVYQTYCLIHLLDLARTFEVTNPLDKIFALLGFPGEDDSTVAPSLDPDYTLSTCQIYTRATLFLLKSDKNLQVLSLVLNKHSEHADANPQTCQLPSWVPDLTSTACSFSNANIGHEYTAGCSQPIHLGSSDPDGTLRLGGVLMDTIEAVGPNTPYVDLDKAAPYYRARIEWCLDKAVSVNTLAMTLTAGRDKNGYLLSQQQKPGYITALYSLIHRNFEPETSRPPSEPDSTSHPGDPELTKSMHHYMAYRQPFITQTGRLGLGPHGLSQGDRVAVLWGGQCPFVVSTTGDGQWTLKGECFIQDWMEGEEVAKQARETGAKDAIFVFV</sequence>
<evidence type="ECO:0000313" key="4">
    <source>
        <dbReference type="Proteomes" id="UP000801428"/>
    </source>
</evidence>
<dbReference type="OrthoDB" id="3693608at2759"/>
<feature type="region of interest" description="Disordered" evidence="1">
    <location>
        <begin position="493"/>
        <end position="515"/>
    </location>
</feature>
<evidence type="ECO:0000256" key="1">
    <source>
        <dbReference type="SAM" id="MobiDB-lite"/>
    </source>
</evidence>
<evidence type="ECO:0000259" key="2">
    <source>
        <dbReference type="Pfam" id="PF06985"/>
    </source>
</evidence>
<dbReference type="Proteomes" id="UP000801428">
    <property type="component" value="Unassembled WGS sequence"/>
</dbReference>
<comment type="caution">
    <text evidence="3">The sequence shown here is derived from an EMBL/GenBank/DDBJ whole genome shotgun (WGS) entry which is preliminary data.</text>
</comment>
<gene>
    <name evidence="3" type="ORF">E8E13_010539</name>
</gene>
<dbReference type="AlphaFoldDB" id="A0A9P4TJG5"/>
<name>A0A9P4TJG5_CURKU</name>
<proteinExistence type="predicted"/>
<evidence type="ECO:0000313" key="3">
    <source>
        <dbReference type="EMBL" id="KAF3007814.1"/>
    </source>
</evidence>
<accession>A0A9P4TJG5</accession>
<dbReference type="Pfam" id="PF06985">
    <property type="entry name" value="HET"/>
    <property type="match status" value="1"/>
</dbReference>
<dbReference type="PANTHER" id="PTHR24148:SF73">
    <property type="entry name" value="HET DOMAIN PROTEIN (AFU_ORTHOLOGUE AFUA_8G01020)"/>
    <property type="match status" value="1"/>
</dbReference>
<organism evidence="3 4">
    <name type="scientific">Curvularia kusanoi</name>
    <name type="common">Cochliobolus kusanoi</name>
    <dbReference type="NCBI Taxonomy" id="90978"/>
    <lineage>
        <taxon>Eukaryota</taxon>
        <taxon>Fungi</taxon>
        <taxon>Dikarya</taxon>
        <taxon>Ascomycota</taxon>
        <taxon>Pezizomycotina</taxon>
        <taxon>Dothideomycetes</taxon>
        <taxon>Pleosporomycetidae</taxon>
        <taxon>Pleosporales</taxon>
        <taxon>Pleosporineae</taxon>
        <taxon>Pleosporaceae</taxon>
        <taxon>Curvularia</taxon>
    </lineage>
</organism>
<dbReference type="InterPro" id="IPR010730">
    <property type="entry name" value="HET"/>
</dbReference>
<dbReference type="EMBL" id="SWKU01000004">
    <property type="protein sequence ID" value="KAF3007814.1"/>
    <property type="molecule type" value="Genomic_DNA"/>
</dbReference>
<dbReference type="PANTHER" id="PTHR24148">
    <property type="entry name" value="ANKYRIN REPEAT DOMAIN-CONTAINING PROTEIN 39 HOMOLOG-RELATED"/>
    <property type="match status" value="1"/>
</dbReference>
<dbReference type="Pfam" id="PF26639">
    <property type="entry name" value="Het-6_barrel"/>
    <property type="match status" value="1"/>
</dbReference>
<protein>
    <recommendedName>
        <fullName evidence="2">Heterokaryon incompatibility domain-containing protein</fullName>
    </recommendedName>
</protein>
<keyword evidence="4" id="KW-1185">Reference proteome</keyword>
<dbReference type="InterPro" id="IPR052895">
    <property type="entry name" value="HetReg/Transcr_Mod"/>
</dbReference>